<protein>
    <recommendedName>
        <fullName evidence="4">Integral membrane protein</fullName>
    </recommendedName>
</protein>
<dbReference type="EMBL" id="FZNP01000009">
    <property type="protein sequence ID" value="SNS00847.1"/>
    <property type="molecule type" value="Genomic_DNA"/>
</dbReference>
<proteinExistence type="predicted"/>
<feature type="transmembrane region" description="Helical" evidence="1">
    <location>
        <begin position="53"/>
        <end position="70"/>
    </location>
</feature>
<dbReference type="OrthoDB" id="529281at2"/>
<feature type="transmembrane region" description="Helical" evidence="1">
    <location>
        <begin position="122"/>
        <end position="143"/>
    </location>
</feature>
<evidence type="ECO:0000313" key="3">
    <source>
        <dbReference type="Proteomes" id="UP000198420"/>
    </source>
</evidence>
<sequence>MTAAGQVLLSEYQALKAEQNARIVARDNLIYATLGAFAATAVAIAGLSGQAKLVLLLPPACVVLGWTYLVNDQKVSAIGRYLRAELGPRLARTIGADAGEVLRWETVHRSGRGRRSGKRLQLGVDLATCVLPAVLAVAGYWAAGPREPALIGVSAAETLALAVLAVRIVLSADLTTEGP</sequence>
<name>A0A239AYY9_9ACTN</name>
<reference evidence="3" key="1">
    <citation type="submission" date="2017-06" db="EMBL/GenBank/DDBJ databases">
        <authorList>
            <person name="Varghese N."/>
            <person name="Submissions S."/>
        </authorList>
    </citation>
    <scope>NUCLEOTIDE SEQUENCE [LARGE SCALE GENOMIC DNA]</scope>
    <source>
        <strain evidence="3">DSM 44485</strain>
    </source>
</reference>
<keyword evidence="3" id="KW-1185">Reference proteome</keyword>
<evidence type="ECO:0008006" key="4">
    <source>
        <dbReference type="Google" id="ProtNLM"/>
    </source>
</evidence>
<evidence type="ECO:0000313" key="2">
    <source>
        <dbReference type="EMBL" id="SNS00847.1"/>
    </source>
</evidence>
<feature type="transmembrane region" description="Helical" evidence="1">
    <location>
        <begin position="149"/>
        <end position="170"/>
    </location>
</feature>
<evidence type="ECO:0000256" key="1">
    <source>
        <dbReference type="SAM" id="Phobius"/>
    </source>
</evidence>
<keyword evidence="1" id="KW-0472">Membrane</keyword>
<keyword evidence="1" id="KW-0812">Transmembrane</keyword>
<organism evidence="2 3">
    <name type="scientific">Actinomadura mexicana</name>
    <dbReference type="NCBI Taxonomy" id="134959"/>
    <lineage>
        <taxon>Bacteria</taxon>
        <taxon>Bacillati</taxon>
        <taxon>Actinomycetota</taxon>
        <taxon>Actinomycetes</taxon>
        <taxon>Streptosporangiales</taxon>
        <taxon>Thermomonosporaceae</taxon>
        <taxon>Actinomadura</taxon>
    </lineage>
</organism>
<dbReference type="Proteomes" id="UP000198420">
    <property type="component" value="Unassembled WGS sequence"/>
</dbReference>
<gene>
    <name evidence="2" type="ORF">SAMN06265355_109303</name>
</gene>
<accession>A0A239AYY9</accession>
<keyword evidence="1" id="KW-1133">Transmembrane helix</keyword>
<feature type="transmembrane region" description="Helical" evidence="1">
    <location>
        <begin position="29"/>
        <end position="47"/>
    </location>
</feature>
<dbReference type="AlphaFoldDB" id="A0A239AYY9"/>